<gene>
    <name evidence="1" type="ORF">NCTC13163_01636</name>
</gene>
<dbReference type="AlphaFoldDB" id="A0A377FUU3"/>
<protein>
    <submittedName>
        <fullName evidence="1">Uncharacterized protein</fullName>
    </submittedName>
</protein>
<dbReference type="Proteomes" id="UP000254060">
    <property type="component" value="Unassembled WGS sequence"/>
</dbReference>
<name>A0A377FUU3_9BACL</name>
<dbReference type="EMBL" id="UGGP01000001">
    <property type="protein sequence ID" value="STO08266.1"/>
    <property type="molecule type" value="Genomic_DNA"/>
</dbReference>
<sequence>MRYEFDLIDDENDEFEQLADNVGTVMVFDESWENVSPQSKVMISLSQNAMIGLGTELIRMAHRFEVGRHVHVEPMMEGLVCQRMGVFMTPKSSELIIACGDELDVDSYIPPELQE</sequence>
<dbReference type="RefSeq" id="WP_029335186.1">
    <property type="nucleotide sequence ID" value="NZ_UGGP01000001.1"/>
</dbReference>
<reference evidence="1 2" key="1">
    <citation type="submission" date="2018-06" db="EMBL/GenBank/DDBJ databases">
        <authorList>
            <consortium name="Pathogen Informatics"/>
            <person name="Doyle S."/>
        </authorList>
    </citation>
    <scope>NUCLEOTIDE SEQUENCE [LARGE SCALE GENOMIC DNA]</scope>
    <source>
        <strain evidence="1 2">NCTC13163</strain>
    </source>
</reference>
<organism evidence="1 2">
    <name type="scientific">Exiguobacterium aurantiacum</name>
    <dbReference type="NCBI Taxonomy" id="33987"/>
    <lineage>
        <taxon>Bacteria</taxon>
        <taxon>Bacillati</taxon>
        <taxon>Bacillota</taxon>
        <taxon>Bacilli</taxon>
        <taxon>Bacillales</taxon>
        <taxon>Bacillales Family XII. Incertae Sedis</taxon>
        <taxon>Exiguobacterium</taxon>
    </lineage>
</organism>
<dbReference type="OrthoDB" id="2628480at2"/>
<evidence type="ECO:0000313" key="2">
    <source>
        <dbReference type="Proteomes" id="UP000254060"/>
    </source>
</evidence>
<dbReference type="STRING" id="1397694.GCA_000702585_02133"/>
<proteinExistence type="predicted"/>
<accession>A0A377FUU3</accession>
<evidence type="ECO:0000313" key="1">
    <source>
        <dbReference type="EMBL" id="STO08266.1"/>
    </source>
</evidence>